<accession>A0ABD2NSB1</accession>
<sequence>MRVNIEIGSRVFRYEVIAADITEEVILGMDVIKRYGFNLDLKKDVLRIDNEEIPFSDTGNDVLKVHLCEDVTLPSLSETVVMARHDGNMEKVSTCLMEPCVDSPLGKGLAVGKILVKMKENVPVRILNVNSFPVTLKRDTVIAESKPVCEVIGTVTSPASSSRNKCPQQLLDLLSSSCHDLDNPQTIRVRQLIEEYHDVFATDDDKTGKLISYVIRSILEIRSLFDNIPEDCLWLKEKKLKR</sequence>
<organism evidence="1 2">
    <name type="scientific">Cryptolaemus montrouzieri</name>
    <dbReference type="NCBI Taxonomy" id="559131"/>
    <lineage>
        <taxon>Eukaryota</taxon>
        <taxon>Metazoa</taxon>
        <taxon>Ecdysozoa</taxon>
        <taxon>Arthropoda</taxon>
        <taxon>Hexapoda</taxon>
        <taxon>Insecta</taxon>
        <taxon>Pterygota</taxon>
        <taxon>Neoptera</taxon>
        <taxon>Endopterygota</taxon>
        <taxon>Coleoptera</taxon>
        <taxon>Polyphaga</taxon>
        <taxon>Cucujiformia</taxon>
        <taxon>Coccinelloidea</taxon>
        <taxon>Coccinellidae</taxon>
        <taxon>Scymninae</taxon>
        <taxon>Scymnini</taxon>
        <taxon>Cryptolaemus</taxon>
    </lineage>
</organism>
<dbReference type="EMBL" id="JABFTP020000144">
    <property type="protein sequence ID" value="KAL3281598.1"/>
    <property type="molecule type" value="Genomic_DNA"/>
</dbReference>
<dbReference type="AlphaFoldDB" id="A0ABD2NSB1"/>
<name>A0ABD2NSB1_9CUCU</name>
<keyword evidence="2" id="KW-1185">Reference proteome</keyword>
<evidence type="ECO:0000313" key="1">
    <source>
        <dbReference type="EMBL" id="KAL3281598.1"/>
    </source>
</evidence>
<comment type="caution">
    <text evidence="1">The sequence shown here is derived from an EMBL/GenBank/DDBJ whole genome shotgun (WGS) entry which is preliminary data.</text>
</comment>
<protein>
    <submittedName>
        <fullName evidence="1">Uncharacterized protein</fullName>
    </submittedName>
</protein>
<evidence type="ECO:0000313" key="2">
    <source>
        <dbReference type="Proteomes" id="UP001516400"/>
    </source>
</evidence>
<dbReference type="Proteomes" id="UP001516400">
    <property type="component" value="Unassembled WGS sequence"/>
</dbReference>
<dbReference type="Gene3D" id="2.40.70.10">
    <property type="entry name" value="Acid Proteases"/>
    <property type="match status" value="1"/>
</dbReference>
<dbReference type="InterPro" id="IPR021109">
    <property type="entry name" value="Peptidase_aspartic_dom_sf"/>
</dbReference>
<gene>
    <name evidence="1" type="ORF">HHI36_004805</name>
</gene>
<proteinExistence type="predicted"/>
<reference evidence="1 2" key="1">
    <citation type="journal article" date="2021" name="BMC Biol.">
        <title>Horizontally acquired antibacterial genes associated with adaptive radiation of ladybird beetles.</title>
        <authorList>
            <person name="Li H.S."/>
            <person name="Tang X.F."/>
            <person name="Huang Y.H."/>
            <person name="Xu Z.Y."/>
            <person name="Chen M.L."/>
            <person name="Du X.Y."/>
            <person name="Qiu B.Y."/>
            <person name="Chen P.T."/>
            <person name="Zhang W."/>
            <person name="Slipinski A."/>
            <person name="Escalona H.E."/>
            <person name="Waterhouse R.M."/>
            <person name="Zwick A."/>
            <person name="Pang H."/>
        </authorList>
    </citation>
    <scope>NUCLEOTIDE SEQUENCE [LARGE SCALE GENOMIC DNA]</scope>
    <source>
        <strain evidence="1">SYSU2018</strain>
    </source>
</reference>